<evidence type="ECO:0000313" key="2">
    <source>
        <dbReference type="Proteomes" id="UP000006997"/>
    </source>
</evidence>
<protein>
    <submittedName>
        <fullName evidence="1">Uncharacterized protein</fullName>
    </submittedName>
</protein>
<comment type="caution">
    <text evidence="1">The sequence shown here is derived from an EMBL/GenBank/DDBJ whole genome shotgun (WGS) entry which is preliminary data.</text>
</comment>
<name>J8FUG9_BACCE</name>
<dbReference type="HOGENOM" id="CLU_3022033_0_0_9"/>
<dbReference type="EMBL" id="AHEN01000003">
    <property type="protein sequence ID" value="EJR04785.1"/>
    <property type="molecule type" value="Genomic_DNA"/>
</dbReference>
<dbReference type="Proteomes" id="UP000006997">
    <property type="component" value="Unassembled WGS sequence"/>
</dbReference>
<gene>
    <name evidence="1" type="ORF">II3_00064</name>
</gene>
<dbReference type="AlphaFoldDB" id="J8FUG9"/>
<reference evidence="1 2" key="1">
    <citation type="submission" date="2012-04" db="EMBL/GenBank/DDBJ databases">
        <title>The Genome Sequence of Bacillus cereus MC67.</title>
        <authorList>
            <consortium name="The Broad Institute Genome Sequencing Platform"/>
            <consortium name="The Broad Institute Genome Sequencing Center for Infectious Disease"/>
            <person name="Feldgarden M."/>
            <person name="Van der Auwera G.A."/>
            <person name="Mahillon J."/>
            <person name="Duprez V."/>
            <person name="Timmery S."/>
            <person name="Mattelet C."/>
            <person name="Dierick K."/>
            <person name="Sun M."/>
            <person name="Yu Z."/>
            <person name="Zhu L."/>
            <person name="Hu X."/>
            <person name="Shank E.B."/>
            <person name="Swiecicka I."/>
            <person name="Hansen B.M."/>
            <person name="Andrup L."/>
            <person name="Young S.K."/>
            <person name="Zeng Q."/>
            <person name="Gargeya S."/>
            <person name="Fitzgerald M."/>
            <person name="Haas B."/>
            <person name="Abouelleil A."/>
            <person name="Alvarado L."/>
            <person name="Arachchi H.M."/>
            <person name="Berlin A."/>
            <person name="Chapman S.B."/>
            <person name="Goldberg J."/>
            <person name="Griggs A."/>
            <person name="Gujja S."/>
            <person name="Hansen M."/>
            <person name="Howarth C."/>
            <person name="Imamovic A."/>
            <person name="Larimer J."/>
            <person name="McCowen C."/>
            <person name="Montmayeur A."/>
            <person name="Murphy C."/>
            <person name="Neiman D."/>
            <person name="Pearson M."/>
            <person name="Priest M."/>
            <person name="Roberts A."/>
            <person name="Saif S."/>
            <person name="Shea T."/>
            <person name="Sisk P."/>
            <person name="Sykes S."/>
            <person name="Wortman J."/>
            <person name="Nusbaum C."/>
            <person name="Birren B."/>
        </authorList>
    </citation>
    <scope>NUCLEOTIDE SEQUENCE [LARGE SCALE GENOMIC DNA]</scope>
    <source>
        <strain evidence="1 2">MC67</strain>
    </source>
</reference>
<organism evidence="1 2">
    <name type="scientific">Bacillus cereus MC67</name>
    <dbReference type="NCBI Taxonomy" id="1053219"/>
    <lineage>
        <taxon>Bacteria</taxon>
        <taxon>Bacillati</taxon>
        <taxon>Bacillota</taxon>
        <taxon>Bacilli</taxon>
        <taxon>Bacillales</taxon>
        <taxon>Bacillaceae</taxon>
        <taxon>Bacillus</taxon>
        <taxon>Bacillus cereus group</taxon>
    </lineage>
</organism>
<accession>J8FUG9</accession>
<sequence length="55" mass="6019">MRAQEIPIVNRKAYPLLNSEGGHASVIVCHYLGYKSVILSLSGFPPKLMGCSPFQ</sequence>
<proteinExistence type="predicted"/>
<evidence type="ECO:0000313" key="1">
    <source>
        <dbReference type="EMBL" id="EJR04785.1"/>
    </source>
</evidence>